<evidence type="ECO:0000259" key="1">
    <source>
        <dbReference type="Pfam" id="PF09818"/>
    </source>
</evidence>
<sequence length="561" mass="63605">MRSVFNNERYRGDMQLLEAKLHKIDRHNYRSYSSMRGEYHFVDFDFFIDTVQSDPFAPASRVRARRAWSLTDLEWLREKSTDYQRAARDFIARFFADLSQQDNAVLIDMPGQTILDRTSVVFDEEGIELRFRINLPSDGRTIIAKKTLNLLTFYLPKMIRRATIARELPMDELQRHCEAVEDQVALRSQLKQHKLLAFVADGSLLPRLAGNSDLPLTDAVPFLSPDNLAVELEAPHKGKIRGMGIPEGITLIVGGGFHGKSTLLSAIERSVYDHIPGDGREYVVTNYAAAKIRAEDGRCVHNVDLSPYISNLPMGKDTTAFSSQNASGSTSQASWLQESIESGAEALLIDEDTSASNFMIRDERMQALICKEDEPITPLVDRIALLRDQHNISVMLVMGGSGDYLDVADTVIQMHNYDAVDVTEKARAVVASHPTRRKQEGTEVIVHPRTRQINRSALQAMLEEGKFRIQVKDKTSLRFGREYIDLQALEQIAHSSQLLAIGYLWFQLAQTKGWEKNPTRAFANMLHDNWADMMPKYGEMAKPRVIEVMAVLNRMRKAEFK</sequence>
<gene>
    <name evidence="4" type="ORF">CZ814_02508</name>
</gene>
<evidence type="ECO:0000313" key="4">
    <source>
        <dbReference type="EMBL" id="SKA44397.1"/>
    </source>
</evidence>
<evidence type="ECO:0000313" key="5">
    <source>
        <dbReference type="Proteomes" id="UP000191116"/>
    </source>
</evidence>
<accession>A0A1T4TVB1</accession>
<proteinExistence type="predicted"/>
<dbReference type="Proteomes" id="UP000191116">
    <property type="component" value="Unassembled WGS sequence"/>
</dbReference>
<reference evidence="4 5" key="1">
    <citation type="submission" date="2017-02" db="EMBL/GenBank/DDBJ databases">
        <authorList>
            <person name="Peterson S.W."/>
        </authorList>
    </citation>
    <scope>NUCLEOTIDE SEQUENCE [LARGE SCALE GENOMIC DNA]</scope>
    <source>
        <strain evidence="4 5">CECT 9189</strain>
    </source>
</reference>
<dbReference type="InterPro" id="IPR019195">
    <property type="entry name" value="ABC_ATPase_put"/>
</dbReference>
<evidence type="ECO:0000259" key="3">
    <source>
        <dbReference type="Pfam" id="PF21117"/>
    </source>
</evidence>
<dbReference type="InterPro" id="IPR027417">
    <property type="entry name" value="P-loop_NTPase"/>
</dbReference>
<dbReference type="InterPro" id="IPR046833">
    <property type="entry name" value="ABC_N"/>
</dbReference>
<dbReference type="SUPFAM" id="SSF52540">
    <property type="entry name" value="P-loop containing nucleoside triphosphate hydrolases"/>
    <property type="match status" value="1"/>
</dbReference>
<organism evidence="4 5">
    <name type="scientific">Photobacterium toruni</name>
    <dbReference type="NCBI Taxonomy" id="1935446"/>
    <lineage>
        <taxon>Bacteria</taxon>
        <taxon>Pseudomonadati</taxon>
        <taxon>Pseudomonadota</taxon>
        <taxon>Gammaproteobacteria</taxon>
        <taxon>Vibrionales</taxon>
        <taxon>Vibrionaceae</taxon>
        <taxon>Photobacterium</taxon>
    </lineage>
</organism>
<dbReference type="PANTHER" id="PTHR38149:SF1">
    <property type="entry name" value="ATPASE"/>
    <property type="match status" value="1"/>
</dbReference>
<name>A0A1T4TVB1_9GAMM</name>
<protein>
    <submittedName>
        <fullName evidence="4">Putative ATPase of the ABC class</fullName>
    </submittedName>
</protein>
<dbReference type="Pfam" id="PF09818">
    <property type="entry name" value="ABC_ATPase"/>
    <property type="match status" value="1"/>
</dbReference>
<feature type="domain" description="ATPase of the ABC class N-terminal" evidence="2">
    <location>
        <begin position="14"/>
        <end position="164"/>
    </location>
</feature>
<feature type="domain" description="ATPase of the ABC class C-terminal" evidence="1">
    <location>
        <begin position="171"/>
        <end position="447"/>
    </location>
</feature>
<feature type="domain" description="MRB1590-like C-terminal" evidence="3">
    <location>
        <begin position="469"/>
        <end position="560"/>
    </location>
</feature>
<dbReference type="InterPro" id="IPR049069">
    <property type="entry name" value="MRB1590-like_C"/>
</dbReference>
<dbReference type="PANTHER" id="PTHR38149">
    <property type="entry name" value="ATPASE"/>
    <property type="match status" value="1"/>
</dbReference>
<evidence type="ECO:0000259" key="2">
    <source>
        <dbReference type="Pfam" id="PF20446"/>
    </source>
</evidence>
<dbReference type="InterPro" id="IPR046834">
    <property type="entry name" value="ABC_ATPase_C"/>
</dbReference>
<dbReference type="EMBL" id="FUWP01000014">
    <property type="protein sequence ID" value="SKA44397.1"/>
    <property type="molecule type" value="Genomic_DNA"/>
</dbReference>
<dbReference type="Pfam" id="PF20446">
    <property type="entry name" value="ABC_N"/>
    <property type="match status" value="1"/>
</dbReference>
<dbReference type="AlphaFoldDB" id="A0A1T4TVB1"/>
<dbReference type="Pfam" id="PF21117">
    <property type="entry name" value="MRB1590_C"/>
    <property type="match status" value="1"/>
</dbReference>